<keyword evidence="2" id="KW-1133">Transmembrane helix</keyword>
<dbReference type="GO" id="GO:0005509">
    <property type="term" value="F:calcium ion binding"/>
    <property type="evidence" value="ECO:0007669"/>
    <property type="project" value="InterPro"/>
</dbReference>
<dbReference type="Pfam" id="PF05345">
    <property type="entry name" value="He_PIG"/>
    <property type="match status" value="2"/>
</dbReference>
<evidence type="ECO:0008006" key="5">
    <source>
        <dbReference type="Google" id="ProtNLM"/>
    </source>
</evidence>
<feature type="transmembrane region" description="Helical" evidence="2">
    <location>
        <begin position="489"/>
        <end position="511"/>
    </location>
</feature>
<keyword evidence="2" id="KW-0812">Transmembrane</keyword>
<feature type="compositionally biased region" description="Basic and acidic residues" evidence="1">
    <location>
        <begin position="834"/>
        <end position="844"/>
    </location>
</feature>
<evidence type="ECO:0000256" key="2">
    <source>
        <dbReference type="SAM" id="Phobius"/>
    </source>
</evidence>
<proteinExistence type="predicted"/>
<keyword evidence="2" id="KW-0472">Membrane</keyword>
<protein>
    <recommendedName>
        <fullName evidence="5">Cadherin-like protein</fullName>
    </recommendedName>
</protein>
<feature type="region of interest" description="Disordered" evidence="1">
    <location>
        <begin position="452"/>
        <end position="481"/>
    </location>
</feature>
<gene>
    <name evidence="3" type="ORF">C2857_003720</name>
</gene>
<evidence type="ECO:0000313" key="3">
    <source>
        <dbReference type="EMBL" id="QPH05740.1"/>
    </source>
</evidence>
<dbReference type="AlphaFoldDB" id="A0A7S9PWW0"/>
<feature type="region of interest" description="Disordered" evidence="1">
    <location>
        <begin position="821"/>
        <end position="869"/>
    </location>
</feature>
<dbReference type="InterPro" id="IPR015919">
    <property type="entry name" value="Cadherin-like_sf"/>
</dbReference>
<dbReference type="SUPFAM" id="SSF49313">
    <property type="entry name" value="Cadherin-like"/>
    <property type="match status" value="3"/>
</dbReference>
<dbReference type="Gene3D" id="2.60.40.10">
    <property type="entry name" value="Immunoglobulins"/>
    <property type="match status" value="3"/>
</dbReference>
<dbReference type="OrthoDB" id="41532at2759"/>
<accession>A0A7S9PWW0</accession>
<evidence type="ECO:0000313" key="4">
    <source>
        <dbReference type="Proteomes" id="UP000594364"/>
    </source>
</evidence>
<reference evidence="3 4" key="1">
    <citation type="journal article" date="2018" name="PLoS Genet.">
        <title>Repeat elements organise 3D genome structure and mediate transcription in the filamentous fungus Epichloe festucae.</title>
        <authorList>
            <person name="Winter D.J."/>
            <person name="Ganley A.R.D."/>
            <person name="Young C.A."/>
            <person name="Liachko I."/>
            <person name="Schardl C.L."/>
            <person name="Dupont P.Y."/>
            <person name="Berry D."/>
            <person name="Ram A."/>
            <person name="Scott B."/>
            <person name="Cox M.P."/>
        </authorList>
    </citation>
    <scope>NUCLEOTIDE SEQUENCE [LARGE SCALE GENOMIC DNA]</scope>
    <source>
        <strain evidence="3 4">Fl1</strain>
    </source>
</reference>
<dbReference type="GO" id="GO:0016020">
    <property type="term" value="C:membrane"/>
    <property type="evidence" value="ECO:0007669"/>
    <property type="project" value="InterPro"/>
</dbReference>
<dbReference type="EMBL" id="CP031388">
    <property type="protein sequence ID" value="QPH05740.1"/>
    <property type="molecule type" value="Genomic_DNA"/>
</dbReference>
<name>A0A7S9PWW0_EPIFF</name>
<feature type="region of interest" description="Disordered" evidence="1">
    <location>
        <begin position="574"/>
        <end position="597"/>
    </location>
</feature>
<dbReference type="InterPro" id="IPR013783">
    <property type="entry name" value="Ig-like_fold"/>
</dbReference>
<keyword evidence="4" id="KW-1185">Reference proteome</keyword>
<sequence>MAVPMSATLSARVICVLSSAVALDKSSSVMPSLLALVALLPLAQLANGQPTISFPFNAQLPLAARTDKFFSYSFSQYTFQSESKISYALGDHPSWLSLDSGGRRLFGTPKDGDVSPGDVVGQAVDIIATDDRGSTSMNATLVVSRQPAPQVQIPLEKQIQNFGNFSAPSFILSYPSTSFKFSFDQGTFGKSGLNYYAVSGDSSPLPAWVKFDAPSLTFSGKTPPIESLIQPPHTFDFSLVASDIVGFSASSLKFSIVVGSHKLTTDRPIVTLNASRGSEVNYNALENGIRLDGKQVATGDLAVAAEDTPSWLSFDEKTWKLRGTPKDGDRAANFTITFKDFFSDNLDVLVVVNVATGLFESTFEDIKLRPGSELDLDLAKYFKNPSDVTVKVSTSPNEDWLKVNGLRLSGQVPKTSKGGFKLFIEASSKSSGLSEKETVNVSFLAADGTTATVTPAPSTTTTTATATSTEDGAPGEAQTQSGHLSTGEILLATIIPVIFVAILLMILVCYFRRRQNKNNYVGSRYRSKISNPVLTTLRVNGSDLSMREAAAMGGGAFVHTETLVFKPAKEAFADDNSPMSSRRRSSETLDDISTSGMPHSIMVDAARTTTVRSISNVDSEDGRQSWVTIDGGNGGLAKSNRSSRSHQFDVTYPDSARQVFPGADHTPHRRDPGLGTTLPTLNEMSNLQPTALFAYKPHQSPLSYHSVDGNSGITSSSAALPHTEDDAIHTTAPVTRWNTASTARDPSEPNWVTLAESEAGESVSELRRPSAAVLAGSRHLVSSSGKGVATDLSFASSENWRIIGQHSPTKMERLYKDLVDEAPFHPSRPGTARHGAETGDHGDASPEWVSPNRWRDDAHSPLPSGRLGPSLSIISKMSGVSEQDVHMSGGRGYSTDDDWIREHSGKMSDGSFKVFLIIEGFQ</sequence>
<evidence type="ECO:0000256" key="1">
    <source>
        <dbReference type="SAM" id="MobiDB-lite"/>
    </source>
</evidence>
<organism evidence="3 4">
    <name type="scientific">Epichloe festucae (strain Fl1)</name>
    <dbReference type="NCBI Taxonomy" id="877507"/>
    <lineage>
        <taxon>Eukaryota</taxon>
        <taxon>Fungi</taxon>
        <taxon>Dikarya</taxon>
        <taxon>Ascomycota</taxon>
        <taxon>Pezizomycotina</taxon>
        <taxon>Sordariomycetes</taxon>
        <taxon>Hypocreomycetidae</taxon>
        <taxon>Hypocreales</taxon>
        <taxon>Clavicipitaceae</taxon>
        <taxon>Epichloe</taxon>
    </lineage>
</organism>
<dbReference type="Proteomes" id="UP000594364">
    <property type="component" value="Chromosome 4"/>
</dbReference>
<feature type="compositionally biased region" description="Low complexity" evidence="1">
    <location>
        <begin position="452"/>
        <end position="469"/>
    </location>
</feature>